<feature type="transmembrane region" description="Helical" evidence="6">
    <location>
        <begin position="39"/>
        <end position="64"/>
    </location>
</feature>
<feature type="transmembrane region" description="Helical" evidence="6">
    <location>
        <begin position="112"/>
        <end position="135"/>
    </location>
</feature>
<reference evidence="7 8" key="1">
    <citation type="submission" date="2014-03" db="EMBL/GenBank/DDBJ databases">
        <title>The draft genome sequence of Thioclava dalianensis DLFJ1-1.</title>
        <authorList>
            <person name="Lai Q."/>
            <person name="Shao Z."/>
        </authorList>
    </citation>
    <scope>NUCLEOTIDE SEQUENCE [LARGE SCALE GENOMIC DNA]</scope>
    <source>
        <strain evidence="7 8">DLFJ1-1</strain>
    </source>
</reference>
<evidence type="ECO:0000256" key="4">
    <source>
        <dbReference type="ARBA" id="ARBA00022989"/>
    </source>
</evidence>
<evidence type="ECO:0000256" key="2">
    <source>
        <dbReference type="ARBA" id="ARBA00022475"/>
    </source>
</evidence>
<proteinExistence type="predicted"/>
<dbReference type="OrthoDB" id="9804822at2"/>
<dbReference type="GO" id="GO:0015171">
    <property type="term" value="F:amino acid transmembrane transporter activity"/>
    <property type="evidence" value="ECO:0007669"/>
    <property type="project" value="TreeGrafter"/>
</dbReference>
<dbReference type="InterPro" id="IPR001123">
    <property type="entry name" value="LeuE-type"/>
</dbReference>
<keyword evidence="4 6" id="KW-1133">Transmembrane helix</keyword>
<keyword evidence="3 6" id="KW-0812">Transmembrane</keyword>
<feature type="transmembrane region" description="Helical" evidence="6">
    <location>
        <begin position="70"/>
        <end position="91"/>
    </location>
</feature>
<evidence type="ECO:0000256" key="3">
    <source>
        <dbReference type="ARBA" id="ARBA00022692"/>
    </source>
</evidence>
<feature type="transmembrane region" description="Helical" evidence="6">
    <location>
        <begin position="6"/>
        <end position="32"/>
    </location>
</feature>
<dbReference type="PANTHER" id="PTHR30086:SF20">
    <property type="entry name" value="ARGININE EXPORTER PROTEIN ARGO-RELATED"/>
    <property type="match status" value="1"/>
</dbReference>
<sequence length="204" mass="21413">MNPEVWISYVAIYTAISLMPGPSVVMVSVTALRHGRRAAVLCVLGDVLGEVVIMVLAYFGLGAILATSAVAYGVLKWGGIAYLAVLGLLQLREAARGSVAPATEHPTSRTGLRAGFLTGVLNPKAILFYMAFFAQFIDASSPALPQFLILVLSSSMVVALVLSGYAFLAARLAGALRAPRTQRWISLGSGTALLGTSAWMAATR</sequence>
<protein>
    <submittedName>
        <fullName evidence="7">Threonine transporter</fullName>
    </submittedName>
</protein>
<evidence type="ECO:0000256" key="6">
    <source>
        <dbReference type="SAM" id="Phobius"/>
    </source>
</evidence>
<dbReference type="GO" id="GO:0005886">
    <property type="term" value="C:plasma membrane"/>
    <property type="evidence" value="ECO:0007669"/>
    <property type="project" value="UniProtKB-SubCell"/>
</dbReference>
<evidence type="ECO:0000256" key="1">
    <source>
        <dbReference type="ARBA" id="ARBA00004651"/>
    </source>
</evidence>
<dbReference type="PANTHER" id="PTHR30086">
    <property type="entry name" value="ARGININE EXPORTER PROTEIN ARGO"/>
    <property type="match status" value="1"/>
</dbReference>
<dbReference type="AlphaFoldDB" id="A0A074U342"/>
<dbReference type="PIRSF" id="PIRSF006324">
    <property type="entry name" value="LeuE"/>
    <property type="match status" value="1"/>
</dbReference>
<dbReference type="STRING" id="1185766.SAMN05216224_101565"/>
<keyword evidence="5 6" id="KW-0472">Membrane</keyword>
<feature type="transmembrane region" description="Helical" evidence="6">
    <location>
        <begin position="147"/>
        <end position="172"/>
    </location>
</feature>
<accession>A0A074U342</accession>
<evidence type="ECO:0000256" key="5">
    <source>
        <dbReference type="ARBA" id="ARBA00023136"/>
    </source>
</evidence>
<evidence type="ECO:0000313" key="7">
    <source>
        <dbReference type="EMBL" id="KEP69087.1"/>
    </source>
</evidence>
<evidence type="ECO:0000313" key="8">
    <source>
        <dbReference type="Proteomes" id="UP000027725"/>
    </source>
</evidence>
<dbReference type="Proteomes" id="UP000027725">
    <property type="component" value="Unassembled WGS sequence"/>
</dbReference>
<dbReference type="Pfam" id="PF01810">
    <property type="entry name" value="LysE"/>
    <property type="match status" value="1"/>
</dbReference>
<keyword evidence="8" id="KW-1185">Reference proteome</keyword>
<name>A0A074U342_9RHOB</name>
<dbReference type="eggNOG" id="COG1280">
    <property type="taxonomic scope" value="Bacteria"/>
</dbReference>
<dbReference type="EMBL" id="JHEH01000018">
    <property type="protein sequence ID" value="KEP69087.1"/>
    <property type="molecule type" value="Genomic_DNA"/>
</dbReference>
<comment type="caution">
    <text evidence="7">The sequence shown here is derived from an EMBL/GenBank/DDBJ whole genome shotgun (WGS) entry which is preliminary data.</text>
</comment>
<organism evidence="7 8">
    <name type="scientific">Thioclava dalianensis</name>
    <dbReference type="NCBI Taxonomy" id="1185766"/>
    <lineage>
        <taxon>Bacteria</taxon>
        <taxon>Pseudomonadati</taxon>
        <taxon>Pseudomonadota</taxon>
        <taxon>Alphaproteobacteria</taxon>
        <taxon>Rhodobacterales</taxon>
        <taxon>Paracoccaceae</taxon>
        <taxon>Thioclava</taxon>
    </lineage>
</organism>
<keyword evidence="2" id="KW-1003">Cell membrane</keyword>
<comment type="subcellular location">
    <subcellularLocation>
        <location evidence="1">Cell membrane</location>
        <topology evidence="1">Multi-pass membrane protein</topology>
    </subcellularLocation>
</comment>
<dbReference type="RefSeq" id="WP_038067355.1">
    <property type="nucleotide sequence ID" value="NZ_FOVB01000001.1"/>
</dbReference>
<gene>
    <name evidence="7" type="ORF">DL1_05715</name>
</gene>